<feature type="chain" id="PRO_5002197037" evidence="2">
    <location>
        <begin position="23"/>
        <end position="85"/>
    </location>
</feature>
<dbReference type="PATRIC" id="fig|270351.10.peg.2966"/>
<proteinExistence type="predicted"/>
<accession>A0A0C6F105</accession>
<name>A0A0C6F105_9HYPH</name>
<organism evidence="3 4">
    <name type="scientific">Methylobacterium aquaticum</name>
    <dbReference type="NCBI Taxonomy" id="270351"/>
    <lineage>
        <taxon>Bacteria</taxon>
        <taxon>Pseudomonadati</taxon>
        <taxon>Pseudomonadota</taxon>
        <taxon>Alphaproteobacteria</taxon>
        <taxon>Hyphomicrobiales</taxon>
        <taxon>Methylobacteriaceae</taxon>
        <taxon>Methylobacterium</taxon>
    </lineage>
</organism>
<sequence length="85" mass="9061">MNILKSCLVAAVLTVAAAPAFAQGGSPYNNSGSQAGGPLGGAQREMGAPGGAPSVGMAPRQSVRPMMRHKRMMKHRRMHRHHHHR</sequence>
<feature type="signal peptide" evidence="2">
    <location>
        <begin position="1"/>
        <end position="22"/>
    </location>
</feature>
<keyword evidence="2" id="KW-0732">Signal</keyword>
<evidence type="ECO:0000256" key="1">
    <source>
        <dbReference type="SAM" id="MobiDB-lite"/>
    </source>
</evidence>
<reference evidence="4" key="2">
    <citation type="submission" date="2015-01" db="EMBL/GenBank/DDBJ databases">
        <title>Complete genome sequence of Methylobacterium aquaticum strain 22A.</title>
        <authorList>
            <person name="Tani A."/>
            <person name="Ogura Y."/>
            <person name="Hayashi T."/>
        </authorList>
    </citation>
    <scope>NUCLEOTIDE SEQUENCE [LARGE SCALE GENOMIC DNA]</scope>
    <source>
        <strain evidence="4">MA-22A</strain>
    </source>
</reference>
<dbReference type="Proteomes" id="UP000061432">
    <property type="component" value="Chromosome"/>
</dbReference>
<feature type="region of interest" description="Disordered" evidence="1">
    <location>
        <begin position="22"/>
        <end position="85"/>
    </location>
</feature>
<dbReference type="AlphaFoldDB" id="A0A0C6F105"/>
<dbReference type="KEGG" id="maqu:Maq22A_c15400"/>
<protein>
    <submittedName>
        <fullName evidence="3">Uncharacterized protein</fullName>
    </submittedName>
</protein>
<evidence type="ECO:0000313" key="4">
    <source>
        <dbReference type="Proteomes" id="UP000061432"/>
    </source>
</evidence>
<gene>
    <name evidence="3" type="ORF">Maq22A_c15400</name>
</gene>
<dbReference type="OrthoDB" id="7998924at2"/>
<evidence type="ECO:0000256" key="2">
    <source>
        <dbReference type="SAM" id="SignalP"/>
    </source>
</evidence>
<dbReference type="RefSeq" id="WP_060847403.1">
    <property type="nucleotide sequence ID" value="NZ_AP014704.1"/>
</dbReference>
<dbReference type="EMBL" id="AP014704">
    <property type="protein sequence ID" value="BAQ46236.1"/>
    <property type="molecule type" value="Genomic_DNA"/>
</dbReference>
<reference evidence="3 4" key="1">
    <citation type="journal article" date="2015" name="Genome Announc.">
        <title>Complete Genome Sequence of Methylobacterium aquaticum Strain 22A, Isolated from Racomitrium japonicum Moss.</title>
        <authorList>
            <person name="Tani A."/>
            <person name="Ogura Y."/>
            <person name="Hayashi T."/>
            <person name="Kimbara K."/>
        </authorList>
    </citation>
    <scope>NUCLEOTIDE SEQUENCE [LARGE SCALE GENOMIC DNA]</scope>
    <source>
        <strain evidence="3 4">MA-22A</strain>
    </source>
</reference>
<feature type="compositionally biased region" description="Basic residues" evidence="1">
    <location>
        <begin position="66"/>
        <end position="85"/>
    </location>
</feature>
<evidence type="ECO:0000313" key="3">
    <source>
        <dbReference type="EMBL" id="BAQ46236.1"/>
    </source>
</evidence>